<feature type="region of interest" description="Disordered" evidence="1">
    <location>
        <begin position="18"/>
        <end position="43"/>
    </location>
</feature>
<feature type="region of interest" description="Disordered" evidence="1">
    <location>
        <begin position="85"/>
        <end position="138"/>
    </location>
</feature>
<reference evidence="2" key="1">
    <citation type="journal article" date="2020" name="Stud. Mycol.">
        <title>101 Dothideomycetes genomes: a test case for predicting lifestyles and emergence of pathogens.</title>
        <authorList>
            <person name="Haridas S."/>
            <person name="Albert R."/>
            <person name="Binder M."/>
            <person name="Bloem J."/>
            <person name="Labutti K."/>
            <person name="Salamov A."/>
            <person name="Andreopoulos B."/>
            <person name="Baker S."/>
            <person name="Barry K."/>
            <person name="Bills G."/>
            <person name="Bluhm B."/>
            <person name="Cannon C."/>
            <person name="Castanera R."/>
            <person name="Culley D."/>
            <person name="Daum C."/>
            <person name="Ezra D."/>
            <person name="Gonzalez J."/>
            <person name="Henrissat B."/>
            <person name="Kuo A."/>
            <person name="Liang C."/>
            <person name="Lipzen A."/>
            <person name="Lutzoni F."/>
            <person name="Magnuson J."/>
            <person name="Mondo S."/>
            <person name="Nolan M."/>
            <person name="Ohm R."/>
            <person name="Pangilinan J."/>
            <person name="Park H.-J."/>
            <person name="Ramirez L."/>
            <person name="Alfaro M."/>
            <person name="Sun H."/>
            <person name="Tritt A."/>
            <person name="Yoshinaga Y."/>
            <person name="Zwiers L.-H."/>
            <person name="Turgeon B."/>
            <person name="Goodwin S."/>
            <person name="Spatafora J."/>
            <person name="Crous P."/>
            <person name="Grigoriev I."/>
        </authorList>
    </citation>
    <scope>NUCLEOTIDE SEQUENCE</scope>
    <source>
        <strain evidence="2">CBS 122368</strain>
    </source>
</reference>
<dbReference type="AlphaFoldDB" id="A0A6A6I4W4"/>
<feature type="compositionally biased region" description="Polar residues" evidence="1">
    <location>
        <begin position="118"/>
        <end position="131"/>
    </location>
</feature>
<feature type="compositionally biased region" description="Basic and acidic residues" evidence="1">
    <location>
        <begin position="19"/>
        <end position="43"/>
    </location>
</feature>
<organism evidence="2 3">
    <name type="scientific">Trematosphaeria pertusa</name>
    <dbReference type="NCBI Taxonomy" id="390896"/>
    <lineage>
        <taxon>Eukaryota</taxon>
        <taxon>Fungi</taxon>
        <taxon>Dikarya</taxon>
        <taxon>Ascomycota</taxon>
        <taxon>Pezizomycotina</taxon>
        <taxon>Dothideomycetes</taxon>
        <taxon>Pleosporomycetidae</taxon>
        <taxon>Pleosporales</taxon>
        <taxon>Massarineae</taxon>
        <taxon>Trematosphaeriaceae</taxon>
        <taxon>Trematosphaeria</taxon>
    </lineage>
</organism>
<dbReference type="Proteomes" id="UP000800094">
    <property type="component" value="Unassembled WGS sequence"/>
</dbReference>
<dbReference type="GeneID" id="54585536"/>
<gene>
    <name evidence="2" type="ORF">BU26DRAFT_553429</name>
</gene>
<evidence type="ECO:0000256" key="1">
    <source>
        <dbReference type="SAM" id="MobiDB-lite"/>
    </source>
</evidence>
<proteinExistence type="predicted"/>
<dbReference type="EMBL" id="ML987200">
    <property type="protein sequence ID" value="KAF2245574.1"/>
    <property type="molecule type" value="Genomic_DNA"/>
</dbReference>
<dbReference type="RefSeq" id="XP_033680578.1">
    <property type="nucleotide sequence ID" value="XM_033832206.1"/>
</dbReference>
<accession>A0A6A6I4W4</accession>
<name>A0A6A6I4W4_9PLEO</name>
<evidence type="ECO:0000313" key="2">
    <source>
        <dbReference type="EMBL" id="KAF2245574.1"/>
    </source>
</evidence>
<protein>
    <submittedName>
        <fullName evidence="2">Uncharacterized protein</fullName>
    </submittedName>
</protein>
<sequence>MREELAKLLADIQNASAQLKKEVDEEREKKKQAEERDERMKKEREELAAKLLEIEKEVPTVRPAPVNPTPSLLYASASCFSSTPRIPHPMGAGGKLLMRNTSTQSGTPAMHNPPPPATTFSVENRSDSQVPNVPKSLA</sequence>
<keyword evidence="3" id="KW-1185">Reference proteome</keyword>
<evidence type="ECO:0000313" key="3">
    <source>
        <dbReference type="Proteomes" id="UP000800094"/>
    </source>
</evidence>